<feature type="region of interest" description="Disordered" evidence="1">
    <location>
        <begin position="28"/>
        <end position="62"/>
    </location>
</feature>
<organism evidence="3 4">
    <name type="scientific">Salvia divinorum</name>
    <name type="common">Maria pastora</name>
    <name type="synonym">Diviner's sage</name>
    <dbReference type="NCBI Taxonomy" id="28513"/>
    <lineage>
        <taxon>Eukaryota</taxon>
        <taxon>Viridiplantae</taxon>
        <taxon>Streptophyta</taxon>
        <taxon>Embryophyta</taxon>
        <taxon>Tracheophyta</taxon>
        <taxon>Spermatophyta</taxon>
        <taxon>Magnoliopsida</taxon>
        <taxon>eudicotyledons</taxon>
        <taxon>Gunneridae</taxon>
        <taxon>Pentapetalae</taxon>
        <taxon>asterids</taxon>
        <taxon>lamiids</taxon>
        <taxon>Lamiales</taxon>
        <taxon>Lamiaceae</taxon>
        <taxon>Nepetoideae</taxon>
        <taxon>Mentheae</taxon>
        <taxon>Salviinae</taxon>
        <taxon>Salvia</taxon>
        <taxon>Salvia subgen. Calosphace</taxon>
    </lineage>
</organism>
<evidence type="ECO:0000259" key="2">
    <source>
        <dbReference type="Pfam" id="PF10551"/>
    </source>
</evidence>
<proteinExistence type="predicted"/>
<protein>
    <recommendedName>
        <fullName evidence="2">MULE transposase domain-containing protein</fullName>
    </recommendedName>
</protein>
<dbReference type="Pfam" id="PF10551">
    <property type="entry name" value="MULE"/>
    <property type="match status" value="1"/>
</dbReference>
<comment type="caution">
    <text evidence="3">The sequence shown here is derived from an EMBL/GenBank/DDBJ whole genome shotgun (WGS) entry which is preliminary data.</text>
</comment>
<evidence type="ECO:0000313" key="4">
    <source>
        <dbReference type="Proteomes" id="UP001567538"/>
    </source>
</evidence>
<reference evidence="3 4" key="1">
    <citation type="submission" date="2024-06" db="EMBL/GenBank/DDBJ databases">
        <title>A chromosome level genome sequence of Diviner's sage (Salvia divinorum).</title>
        <authorList>
            <person name="Ford S.A."/>
            <person name="Ro D.-K."/>
            <person name="Ness R.W."/>
            <person name="Phillips M.A."/>
        </authorList>
    </citation>
    <scope>NUCLEOTIDE SEQUENCE [LARGE SCALE GENOMIC DNA]</scope>
    <source>
        <strain evidence="3">SAF-2024a</strain>
        <tissue evidence="3">Leaf</tissue>
    </source>
</reference>
<keyword evidence="4" id="KW-1185">Reference proteome</keyword>
<accession>A0ABD1GY25</accession>
<dbReference type="PANTHER" id="PTHR31973">
    <property type="entry name" value="POLYPROTEIN, PUTATIVE-RELATED"/>
    <property type="match status" value="1"/>
</dbReference>
<dbReference type="Proteomes" id="UP001567538">
    <property type="component" value="Unassembled WGS sequence"/>
</dbReference>
<dbReference type="AlphaFoldDB" id="A0ABD1GY25"/>
<feature type="domain" description="MULE transposase" evidence="2">
    <location>
        <begin position="305"/>
        <end position="373"/>
    </location>
</feature>
<name>A0ABD1GY25_SALDI</name>
<dbReference type="PANTHER" id="PTHR31973:SF189">
    <property type="entry name" value="TRANSPOSASE, MUDR, PLANT, MULE TRANSPOSASE DOMAIN PROTEIN-RELATED"/>
    <property type="match status" value="1"/>
</dbReference>
<gene>
    <name evidence="3" type="ORF">AAHA92_17060</name>
</gene>
<evidence type="ECO:0000313" key="3">
    <source>
        <dbReference type="EMBL" id="KAL1548882.1"/>
    </source>
</evidence>
<sequence length="378" mass="44172">MCRDEQLFTSYFDSLCEGNDPLVTEAVDGVPTRGESSGNALENERELNTGSTSKPTKKRKHTPVLKVRHDNNCLLLDSPVAELTNKVDWTEGGGEKNVAYQPFKLTDECPGDVYGNRKFIFEVLQQYAIMSRRPVYPSKNDKKRFRANCEGFVYWTKIKANNSNDYVLMTCQPEHSHTCSKVKENRWITSKLLAKRYTEKIKANPHIPLQSIRQCVNEEFGSSFSRMKAYRAREMTLEGIYRRTRDQYKKLFYYKHELERSHPNSTIDIQFEQHREDVSKGPRFLRFYCCLGPLKKGWKDWYRPVVFLDACFLTGMCKGQLFTAIGMDQNNGWWPIAWGVAESESYTQWKWFLDLLDIDLQLSENSPRFVFMSNQQKI</sequence>
<evidence type="ECO:0000256" key="1">
    <source>
        <dbReference type="SAM" id="MobiDB-lite"/>
    </source>
</evidence>
<dbReference type="EMBL" id="JBEAFC010000007">
    <property type="protein sequence ID" value="KAL1548882.1"/>
    <property type="molecule type" value="Genomic_DNA"/>
</dbReference>
<dbReference type="InterPro" id="IPR018289">
    <property type="entry name" value="MULE_transposase_dom"/>
</dbReference>